<evidence type="ECO:0000313" key="2">
    <source>
        <dbReference type="Proteomes" id="UP000241167"/>
    </source>
</evidence>
<reference evidence="1 2" key="1">
    <citation type="submission" date="2018-03" db="EMBL/GenBank/DDBJ databases">
        <title>The draft genome of Sphingosinicella sp. GL-C-18.</title>
        <authorList>
            <person name="Liu L."/>
            <person name="Li L."/>
            <person name="Liang L."/>
            <person name="Zhang X."/>
            <person name="Wang T."/>
        </authorList>
    </citation>
    <scope>NUCLEOTIDE SEQUENCE [LARGE SCALE GENOMIC DNA]</scope>
    <source>
        <strain evidence="1 2">GL-C-18</strain>
    </source>
</reference>
<dbReference type="EMBL" id="PXYI01000003">
    <property type="protein sequence ID" value="PSJ40658.1"/>
    <property type="molecule type" value="Genomic_DNA"/>
</dbReference>
<dbReference type="Proteomes" id="UP000241167">
    <property type="component" value="Unassembled WGS sequence"/>
</dbReference>
<dbReference type="AlphaFoldDB" id="A0A2P7QRQ4"/>
<sequence>MLLRAAREDYDRSMTWRCTLGLHQPYLTSVTRKGTGLRALCEGCATPLERSESGRWSPAAPLASR</sequence>
<accession>A0A2P7QRQ4</accession>
<gene>
    <name evidence="1" type="ORF">C7I55_10095</name>
</gene>
<name>A0A2P7QRQ4_9SPHN</name>
<organism evidence="1 2">
    <name type="scientific">Allosphingosinicella deserti</name>
    <dbReference type="NCBI Taxonomy" id="2116704"/>
    <lineage>
        <taxon>Bacteria</taxon>
        <taxon>Pseudomonadati</taxon>
        <taxon>Pseudomonadota</taxon>
        <taxon>Alphaproteobacteria</taxon>
        <taxon>Sphingomonadales</taxon>
        <taxon>Sphingomonadaceae</taxon>
        <taxon>Allosphingosinicella</taxon>
    </lineage>
</organism>
<protein>
    <submittedName>
        <fullName evidence="1">Uncharacterized protein</fullName>
    </submittedName>
</protein>
<proteinExistence type="predicted"/>
<evidence type="ECO:0000313" key="1">
    <source>
        <dbReference type="EMBL" id="PSJ40658.1"/>
    </source>
</evidence>
<keyword evidence="2" id="KW-1185">Reference proteome</keyword>
<comment type="caution">
    <text evidence="1">The sequence shown here is derived from an EMBL/GenBank/DDBJ whole genome shotgun (WGS) entry which is preliminary data.</text>
</comment>